<evidence type="ECO:0000313" key="2">
    <source>
        <dbReference type="EMBL" id="KAK7490199.1"/>
    </source>
</evidence>
<protein>
    <submittedName>
        <fullName evidence="2">Uncharacterized protein</fullName>
    </submittedName>
</protein>
<keyword evidence="3" id="KW-1185">Reference proteome</keyword>
<name>A0ABD0KSK0_9CAEN</name>
<gene>
    <name evidence="2" type="ORF">BaRGS_00018544</name>
</gene>
<sequence>MLGFKHLLIVGSAGDVASHASVTLVNPPARNILLKRNISPLINTNNSSAVLVVSMPTSFRQSCMPTSPVPTLAVSRRYKVFEIHPPDNSTETQPSPNPGHIDTFTLL</sequence>
<accession>A0ABD0KSK0</accession>
<dbReference type="AlphaFoldDB" id="A0ABD0KSK0"/>
<evidence type="ECO:0000256" key="1">
    <source>
        <dbReference type="SAM" id="MobiDB-lite"/>
    </source>
</evidence>
<organism evidence="2 3">
    <name type="scientific">Batillaria attramentaria</name>
    <dbReference type="NCBI Taxonomy" id="370345"/>
    <lineage>
        <taxon>Eukaryota</taxon>
        <taxon>Metazoa</taxon>
        <taxon>Spiralia</taxon>
        <taxon>Lophotrochozoa</taxon>
        <taxon>Mollusca</taxon>
        <taxon>Gastropoda</taxon>
        <taxon>Caenogastropoda</taxon>
        <taxon>Sorbeoconcha</taxon>
        <taxon>Cerithioidea</taxon>
        <taxon>Batillariidae</taxon>
        <taxon>Batillaria</taxon>
    </lineage>
</organism>
<reference evidence="2 3" key="1">
    <citation type="journal article" date="2023" name="Sci. Data">
        <title>Genome assembly of the Korean intertidal mud-creeper Batillaria attramentaria.</title>
        <authorList>
            <person name="Patra A.K."/>
            <person name="Ho P.T."/>
            <person name="Jun S."/>
            <person name="Lee S.J."/>
            <person name="Kim Y."/>
            <person name="Won Y.J."/>
        </authorList>
    </citation>
    <scope>NUCLEOTIDE SEQUENCE [LARGE SCALE GENOMIC DNA]</scope>
    <source>
        <strain evidence="2">Wonlab-2016</strain>
    </source>
</reference>
<evidence type="ECO:0000313" key="3">
    <source>
        <dbReference type="Proteomes" id="UP001519460"/>
    </source>
</evidence>
<dbReference type="EMBL" id="JACVVK020000129">
    <property type="protein sequence ID" value="KAK7490199.1"/>
    <property type="molecule type" value="Genomic_DNA"/>
</dbReference>
<proteinExistence type="predicted"/>
<feature type="region of interest" description="Disordered" evidence="1">
    <location>
        <begin position="84"/>
        <end position="107"/>
    </location>
</feature>
<comment type="caution">
    <text evidence="2">The sequence shown here is derived from an EMBL/GenBank/DDBJ whole genome shotgun (WGS) entry which is preliminary data.</text>
</comment>
<dbReference type="Proteomes" id="UP001519460">
    <property type="component" value="Unassembled WGS sequence"/>
</dbReference>